<evidence type="ECO:0000256" key="5">
    <source>
        <dbReference type="ARBA" id="ARBA00022842"/>
    </source>
</evidence>
<dbReference type="EC" id="2.7.7.42" evidence="7"/>
<dbReference type="GO" id="GO:0047388">
    <property type="term" value="F:[glutamine synthetase]-adenylyl-L-tyrosine phosphorylase activity"/>
    <property type="evidence" value="ECO:0007669"/>
    <property type="project" value="UniProtKB-EC"/>
</dbReference>
<dbReference type="PANTHER" id="PTHR30621">
    <property type="entry name" value="GLUTAMINE SYNTHETASE ADENYLYLTRANSFERASE"/>
    <property type="match status" value="1"/>
</dbReference>
<dbReference type="SUPFAM" id="SSF81593">
    <property type="entry name" value="Nucleotidyltransferase substrate binding subunit/domain"/>
    <property type="match status" value="2"/>
</dbReference>
<dbReference type="Pfam" id="PF03710">
    <property type="entry name" value="GlnE"/>
    <property type="match status" value="2"/>
</dbReference>
<keyword evidence="4 7" id="KW-0067">ATP-binding</keyword>
<dbReference type="InterPro" id="IPR005190">
    <property type="entry name" value="GlnE_rpt_dom"/>
</dbReference>
<feature type="domain" description="Glutamate-ammonia ligase adenylyltransferase repeated" evidence="8">
    <location>
        <begin position="80"/>
        <end position="321"/>
    </location>
</feature>
<dbReference type="Proteomes" id="UP000198859">
    <property type="component" value="Chromosome I"/>
</dbReference>
<keyword evidence="5 7" id="KW-0460">Magnesium</keyword>
<dbReference type="RefSeq" id="WP_091725729.1">
    <property type="nucleotide sequence ID" value="NZ_LT629757.1"/>
</dbReference>
<feature type="domain" description="Glutamate-ammonia ligase adenylyltransferase repeated" evidence="8">
    <location>
        <begin position="590"/>
        <end position="826"/>
    </location>
</feature>
<comment type="cofactor">
    <cofactor evidence="7">
        <name>Mg(2+)</name>
        <dbReference type="ChEBI" id="CHEBI:18420"/>
    </cofactor>
</comment>
<accession>A0A1H1MCQ7</accession>
<evidence type="ECO:0000256" key="1">
    <source>
        <dbReference type="ARBA" id="ARBA00022679"/>
    </source>
</evidence>
<feature type="domain" description="PII-uridylyltransferase/Glutamine-synthetase adenylyltransferase" evidence="9">
    <location>
        <begin position="346"/>
        <end position="485"/>
    </location>
</feature>
<dbReference type="GO" id="GO:0005524">
    <property type="term" value="F:ATP binding"/>
    <property type="evidence" value="ECO:0007669"/>
    <property type="project" value="UniProtKB-UniRule"/>
</dbReference>
<comment type="catalytic activity">
    <reaction evidence="7">
        <text>[glutamine synthetase]-L-tyrosine + ATP = [glutamine synthetase]-O(4)-(5'-adenylyl)-L-tyrosine + diphosphate</text>
        <dbReference type="Rhea" id="RHEA:18589"/>
        <dbReference type="Rhea" id="RHEA-COMP:10660"/>
        <dbReference type="Rhea" id="RHEA-COMP:10661"/>
        <dbReference type="ChEBI" id="CHEBI:30616"/>
        <dbReference type="ChEBI" id="CHEBI:33019"/>
        <dbReference type="ChEBI" id="CHEBI:46858"/>
        <dbReference type="ChEBI" id="CHEBI:83624"/>
        <dbReference type="EC" id="2.7.7.42"/>
    </reaction>
</comment>
<dbReference type="Gene3D" id="3.30.460.10">
    <property type="entry name" value="Beta Polymerase, domain 2"/>
    <property type="match status" value="2"/>
</dbReference>
<dbReference type="GO" id="GO:0016874">
    <property type="term" value="F:ligase activity"/>
    <property type="evidence" value="ECO:0007669"/>
    <property type="project" value="UniProtKB-KW"/>
</dbReference>
<dbReference type="EC" id="2.7.7.89" evidence="7"/>
<dbReference type="GO" id="GO:0000287">
    <property type="term" value="F:magnesium ion binding"/>
    <property type="evidence" value="ECO:0007669"/>
    <property type="project" value="UniProtKB-UniRule"/>
</dbReference>
<keyword evidence="10" id="KW-0436">Ligase</keyword>
<dbReference type="GO" id="GO:0000820">
    <property type="term" value="P:regulation of glutamine family amino acid metabolic process"/>
    <property type="evidence" value="ECO:0007669"/>
    <property type="project" value="UniProtKB-UniRule"/>
</dbReference>
<dbReference type="STRING" id="642780.SAMN04488570_0540"/>
<dbReference type="OrthoDB" id="9759366at2"/>
<dbReference type="SUPFAM" id="SSF81301">
    <property type="entry name" value="Nucleotidyltransferase"/>
    <property type="match status" value="2"/>
</dbReference>
<dbReference type="AlphaFoldDB" id="A0A1H1MCQ7"/>
<dbReference type="InterPro" id="IPR013546">
    <property type="entry name" value="PII_UdlTrfase/GS_AdlTrfase"/>
</dbReference>
<evidence type="ECO:0000259" key="9">
    <source>
        <dbReference type="Pfam" id="PF08335"/>
    </source>
</evidence>
<name>A0A1H1MCQ7_9ACTN</name>
<gene>
    <name evidence="7" type="primary">glnE</name>
    <name evidence="10" type="ORF">SAMN04488570_0540</name>
</gene>
<evidence type="ECO:0000256" key="6">
    <source>
        <dbReference type="ARBA" id="ARBA00023268"/>
    </source>
</evidence>
<feature type="region of interest" description="Adenylyl removase" evidence="7">
    <location>
        <begin position="1"/>
        <end position="489"/>
    </location>
</feature>
<dbReference type="PANTHER" id="PTHR30621:SF0">
    <property type="entry name" value="BIFUNCTIONAL GLUTAMINE SYNTHETASE ADENYLYLTRANSFERASE_ADENYLYL-REMOVING ENZYME"/>
    <property type="match status" value="1"/>
</dbReference>
<dbReference type="InterPro" id="IPR043519">
    <property type="entry name" value="NT_sf"/>
</dbReference>
<feature type="region of interest" description="Adenylyl transferase" evidence="7">
    <location>
        <begin position="497"/>
        <end position="993"/>
    </location>
</feature>
<sequence length="993" mass="109521">MPSRAERPWGSLARLGFLDPERAHPLLESLGAAAQPLLPLLGRSADPDQALAALVDLADAAEDREQLLTEVADDEGTSMRLLSVLGASQALGEHLRRHPEHWHELCDPLLGSTRPTSQLMREGLLRAVGAEPDDERPRSTLSHAEALDAMRVEYRRVLLRLAARDLAHHLGVDDVAAELSDLAAATLEAGLAVARTKVGPSADLTRLAVVAMGKCGGHELNYVSDVDVIFVAEPFPGAEEQPSLRAATQLASALMQACHEHTREGTIWPVDANLRPEGKSGPLVRSLASHAGYYGRWAKTWEFQALLKARPVAGDLELGAAYVDMVSPLVWAAAERDGFVEEVQAMRRRVIAHIPADQSERQLKLGSGGLRDVEFAVQLLQLVHGRLDEALRPPTTLSALARLTERGYIGREDGAELHEAYAFLRTLEHRIQLHQLRRTHVVPEDERALRRLGRSLGFTKDPVTELDKLWHFHRREVRRLHEKIFYRPLLAAVARISSDEARLSPEAATARLKALGYLDPKAALRHLEALTSGVRRSAQIQRQLLPVMLQWFADAPDPDAGLFGFRRISEALGSTPWYLRLLRDEGQAAQRMAQILATSRYATDLLQREPQAVALLGETEGLKPLGREAVEREMLAAARRREDPREAVQAVRAIRRRELLRISVADLCVPFGVAEVGYALSDVTDATLEATLAAVTRGVEAARGVAMPTRIAIVAMGRYGGYELGYGSDADVMFVHDPLPGADPQLAASMAQAVVNDLRRLLQEQGKEPVLEVDADLRPEGRQGPLVRTLESYAAYYAKWSAVWEAQALLRAEPVAGDADLKQRFADLVDPIRFPEAGLGPDDVVEVRRIKARVDAERLPRGADPATHFKLGRGGLSDVEWTVQLLQMRHAGRVPELRTTKTLEALRVAVEHDLLDADDAEGLAQAWTFASRARNATVQVRGKPSDMLPRDARERAAVAAILMYDVGESDEMVNDYLRTARHARGIVDRIFWE</sequence>
<dbReference type="HAMAP" id="MF_00802">
    <property type="entry name" value="GlnE"/>
    <property type="match status" value="1"/>
</dbReference>
<keyword evidence="2 7" id="KW-0548">Nucleotidyltransferase</keyword>
<evidence type="ECO:0000256" key="3">
    <source>
        <dbReference type="ARBA" id="ARBA00022741"/>
    </source>
</evidence>
<dbReference type="GO" id="GO:0008882">
    <property type="term" value="F:[glutamate-ammonia-ligase] adenylyltransferase activity"/>
    <property type="evidence" value="ECO:0007669"/>
    <property type="project" value="UniProtKB-UniRule"/>
</dbReference>
<keyword evidence="3 7" id="KW-0547">Nucleotide-binding</keyword>
<evidence type="ECO:0000259" key="8">
    <source>
        <dbReference type="Pfam" id="PF03710"/>
    </source>
</evidence>
<comment type="function">
    <text evidence="7">Involved in the regulation of glutamine synthetase GlnA, a key enzyme in the process to assimilate ammonia. When cellular nitrogen levels are high, the C-terminal adenylyl transferase (AT) inactivates GlnA by covalent transfer of an adenylyl group from ATP to specific tyrosine residue of GlnA, thus reducing its activity. Conversely, when nitrogen levels are low, the N-terminal adenylyl removase (AR) activates GlnA by removing the adenylyl group by phosphorolysis, increasing its activity. The regulatory region of GlnE binds the signal transduction protein PII (GlnB) which indicates the nitrogen status of the cell.</text>
</comment>
<keyword evidence="11" id="KW-1185">Reference proteome</keyword>
<evidence type="ECO:0000256" key="2">
    <source>
        <dbReference type="ARBA" id="ARBA00022695"/>
    </source>
</evidence>
<dbReference type="NCBIfam" id="NF010707">
    <property type="entry name" value="PRK14109.1"/>
    <property type="match status" value="1"/>
</dbReference>
<dbReference type="Gene3D" id="1.20.120.330">
    <property type="entry name" value="Nucleotidyltransferases domain 2"/>
    <property type="match status" value="2"/>
</dbReference>
<dbReference type="Pfam" id="PF08335">
    <property type="entry name" value="GlnD_UR_UTase"/>
    <property type="match status" value="2"/>
</dbReference>
<evidence type="ECO:0000256" key="7">
    <source>
        <dbReference type="HAMAP-Rule" id="MF_00802"/>
    </source>
</evidence>
<feature type="domain" description="PII-uridylyltransferase/Glutamine-synthetase adenylyltransferase" evidence="9">
    <location>
        <begin position="854"/>
        <end position="988"/>
    </location>
</feature>
<organism evidence="10 11">
    <name type="scientific">Nocardioides scoriae</name>
    <dbReference type="NCBI Taxonomy" id="642780"/>
    <lineage>
        <taxon>Bacteria</taxon>
        <taxon>Bacillati</taxon>
        <taxon>Actinomycetota</taxon>
        <taxon>Actinomycetes</taxon>
        <taxon>Propionibacteriales</taxon>
        <taxon>Nocardioidaceae</taxon>
        <taxon>Nocardioides</taxon>
    </lineage>
</organism>
<dbReference type="CDD" id="cd05401">
    <property type="entry name" value="NT_GlnE_GlnD_like"/>
    <property type="match status" value="2"/>
</dbReference>
<comment type="catalytic activity">
    <reaction evidence="7">
        <text>[glutamine synthetase]-O(4)-(5'-adenylyl)-L-tyrosine + phosphate = [glutamine synthetase]-L-tyrosine + ADP</text>
        <dbReference type="Rhea" id="RHEA:43716"/>
        <dbReference type="Rhea" id="RHEA-COMP:10660"/>
        <dbReference type="Rhea" id="RHEA-COMP:10661"/>
        <dbReference type="ChEBI" id="CHEBI:43474"/>
        <dbReference type="ChEBI" id="CHEBI:46858"/>
        <dbReference type="ChEBI" id="CHEBI:83624"/>
        <dbReference type="ChEBI" id="CHEBI:456216"/>
        <dbReference type="EC" id="2.7.7.89"/>
    </reaction>
</comment>
<evidence type="ECO:0000313" key="11">
    <source>
        <dbReference type="Proteomes" id="UP000198859"/>
    </source>
</evidence>
<keyword evidence="6 7" id="KW-0511">Multifunctional enzyme</keyword>
<proteinExistence type="inferred from homology"/>
<dbReference type="InterPro" id="IPR023057">
    <property type="entry name" value="GlnE"/>
</dbReference>
<evidence type="ECO:0000256" key="4">
    <source>
        <dbReference type="ARBA" id="ARBA00022840"/>
    </source>
</evidence>
<evidence type="ECO:0000313" key="10">
    <source>
        <dbReference type="EMBL" id="SDR84430.1"/>
    </source>
</evidence>
<comment type="similarity">
    <text evidence="7">Belongs to the GlnE family.</text>
</comment>
<protein>
    <recommendedName>
        <fullName evidence="7">Bifunctional glutamine synthetase adenylyltransferase/adenylyl-removing enzyme</fullName>
    </recommendedName>
    <alternativeName>
        <fullName evidence="7">ATP:glutamine synthetase adenylyltransferase</fullName>
    </alternativeName>
    <alternativeName>
        <fullName evidence="7">ATase</fullName>
    </alternativeName>
    <domain>
        <recommendedName>
            <fullName evidence="7">Glutamine synthetase adenylyl-L-tyrosine phosphorylase</fullName>
            <ecNumber evidence="7">2.7.7.89</ecNumber>
        </recommendedName>
        <alternativeName>
            <fullName evidence="7">Adenylyl removase</fullName>
            <shortName evidence="7">AR</shortName>
            <shortName evidence="7">AT-N</shortName>
        </alternativeName>
    </domain>
    <domain>
        <recommendedName>
            <fullName evidence="7">Glutamine synthetase adenylyl transferase</fullName>
            <ecNumber evidence="7">2.7.7.42</ecNumber>
        </recommendedName>
        <alternativeName>
            <fullName evidence="7">Adenylyl transferase</fullName>
            <shortName evidence="7">AT</shortName>
            <shortName evidence="7">AT-C</shortName>
        </alternativeName>
    </domain>
</protein>
<dbReference type="GO" id="GO:0005829">
    <property type="term" value="C:cytosol"/>
    <property type="evidence" value="ECO:0007669"/>
    <property type="project" value="TreeGrafter"/>
</dbReference>
<keyword evidence="1 7" id="KW-0808">Transferase</keyword>
<dbReference type="EMBL" id="LT629757">
    <property type="protein sequence ID" value="SDR84430.1"/>
    <property type="molecule type" value="Genomic_DNA"/>
</dbReference>
<dbReference type="Gene3D" id="1.20.120.1510">
    <property type="match status" value="1"/>
</dbReference>
<reference evidence="11" key="1">
    <citation type="submission" date="2016-10" db="EMBL/GenBank/DDBJ databases">
        <authorList>
            <person name="Varghese N."/>
            <person name="Submissions S."/>
        </authorList>
    </citation>
    <scope>NUCLEOTIDE SEQUENCE [LARGE SCALE GENOMIC DNA]</scope>
    <source>
        <strain evidence="11">DSM 22127</strain>
    </source>
</reference>